<evidence type="ECO:0000313" key="14">
    <source>
        <dbReference type="EMBL" id="CAK0881917.1"/>
    </source>
</evidence>
<keyword evidence="2 10" id="KW-0723">Serine/threonine-protein kinase</keyword>
<keyword evidence="7 9" id="KW-0067">ATP-binding</keyword>
<evidence type="ECO:0000259" key="13">
    <source>
        <dbReference type="PROSITE" id="PS50222"/>
    </source>
</evidence>
<dbReference type="Gene3D" id="3.30.200.20">
    <property type="entry name" value="Phosphorylase Kinase, domain 1"/>
    <property type="match status" value="1"/>
</dbReference>
<organism evidence="14 15">
    <name type="scientific">Prorocentrum cordatum</name>
    <dbReference type="NCBI Taxonomy" id="2364126"/>
    <lineage>
        <taxon>Eukaryota</taxon>
        <taxon>Sar</taxon>
        <taxon>Alveolata</taxon>
        <taxon>Dinophyceae</taxon>
        <taxon>Prorocentrales</taxon>
        <taxon>Prorocentraceae</taxon>
        <taxon>Prorocentrum</taxon>
    </lineage>
</organism>
<evidence type="ECO:0000256" key="8">
    <source>
        <dbReference type="ARBA" id="ARBA00024334"/>
    </source>
</evidence>
<keyword evidence="4 9" id="KW-0547">Nucleotide-binding</keyword>
<protein>
    <recommendedName>
        <fullName evidence="16">Non-specific serine/threonine protein kinase</fullName>
    </recommendedName>
</protein>
<accession>A0ABN9WAM8</accession>
<feature type="non-terminal residue" evidence="14">
    <location>
        <position position="477"/>
    </location>
</feature>
<keyword evidence="3" id="KW-0808">Transferase</keyword>
<evidence type="ECO:0000256" key="1">
    <source>
        <dbReference type="ARBA" id="ARBA00001946"/>
    </source>
</evidence>
<evidence type="ECO:0000256" key="4">
    <source>
        <dbReference type="ARBA" id="ARBA00022741"/>
    </source>
</evidence>
<dbReference type="Gene3D" id="1.10.510.10">
    <property type="entry name" value="Transferase(Phosphotransferase) domain 1"/>
    <property type="match status" value="1"/>
</dbReference>
<comment type="cofactor">
    <cofactor evidence="1">
        <name>Mg(2+)</name>
        <dbReference type="ChEBI" id="CHEBI:18420"/>
    </cofactor>
</comment>
<dbReference type="PANTHER" id="PTHR24349">
    <property type="entry name" value="SERINE/THREONINE-PROTEIN KINASE"/>
    <property type="match status" value="1"/>
</dbReference>
<feature type="domain" description="Protein kinase" evidence="12">
    <location>
        <begin position="13"/>
        <end position="270"/>
    </location>
</feature>
<dbReference type="Pfam" id="PF13499">
    <property type="entry name" value="EF-hand_7"/>
    <property type="match status" value="1"/>
</dbReference>
<dbReference type="InterPro" id="IPR002048">
    <property type="entry name" value="EF_hand_dom"/>
</dbReference>
<dbReference type="PROSITE" id="PS00108">
    <property type="entry name" value="PROTEIN_KINASE_ST"/>
    <property type="match status" value="1"/>
</dbReference>
<dbReference type="SMART" id="SM00054">
    <property type="entry name" value="EFh"/>
    <property type="match status" value="3"/>
</dbReference>
<comment type="caution">
    <text evidence="14">The sequence shown here is derived from an EMBL/GenBank/DDBJ whole genome shotgun (WGS) entry which is preliminary data.</text>
</comment>
<proteinExistence type="inferred from homology"/>
<dbReference type="Pfam" id="PF00069">
    <property type="entry name" value="Pkinase"/>
    <property type="match status" value="1"/>
</dbReference>
<evidence type="ECO:0000313" key="15">
    <source>
        <dbReference type="Proteomes" id="UP001189429"/>
    </source>
</evidence>
<dbReference type="InterPro" id="IPR017441">
    <property type="entry name" value="Protein_kinase_ATP_BS"/>
</dbReference>
<dbReference type="Proteomes" id="UP001189429">
    <property type="component" value="Unassembled WGS sequence"/>
</dbReference>
<evidence type="ECO:0000256" key="2">
    <source>
        <dbReference type="ARBA" id="ARBA00022527"/>
    </source>
</evidence>
<dbReference type="InterPro" id="IPR050205">
    <property type="entry name" value="CDPK_Ser/Thr_kinases"/>
</dbReference>
<dbReference type="InterPro" id="IPR000719">
    <property type="entry name" value="Prot_kinase_dom"/>
</dbReference>
<keyword evidence="15" id="KW-1185">Reference proteome</keyword>
<evidence type="ECO:0000256" key="5">
    <source>
        <dbReference type="ARBA" id="ARBA00022777"/>
    </source>
</evidence>
<comment type="similarity">
    <text evidence="8">Belongs to the protein kinase superfamily. Ser/Thr protein kinase family. CDPK subfamily.</text>
</comment>
<dbReference type="SMART" id="SM00220">
    <property type="entry name" value="S_TKc"/>
    <property type="match status" value="1"/>
</dbReference>
<evidence type="ECO:0000256" key="6">
    <source>
        <dbReference type="ARBA" id="ARBA00022837"/>
    </source>
</evidence>
<evidence type="ECO:0000256" key="3">
    <source>
        <dbReference type="ARBA" id="ARBA00022679"/>
    </source>
</evidence>
<dbReference type="InterPro" id="IPR008271">
    <property type="entry name" value="Ser/Thr_kinase_AS"/>
</dbReference>
<dbReference type="Gene3D" id="1.10.238.10">
    <property type="entry name" value="EF-hand"/>
    <property type="match status" value="2"/>
</dbReference>
<dbReference type="InterPro" id="IPR018247">
    <property type="entry name" value="EF_Hand_1_Ca_BS"/>
</dbReference>
<dbReference type="InterPro" id="IPR011009">
    <property type="entry name" value="Kinase-like_dom_sf"/>
</dbReference>
<sequence length="477" mass="53168">MIENHNSIDASYSVAEREIGKGAYGAVRRATVRATGAVRAVKSVLKANAKGSILKQEIEILKLVDHPNIVRLYEIFEDPRYLHLVFELCSGGSFRDYVRSWGPLKEGIAVKVMKQLMQSVSYLHSRCIVHRDIKPANCLLLQPSSGQVEANSLRLCDFGLSCIIRPGKLLKARVGTAAFMAPEVLNRRYDEGCDVWSSGITMYALICGYAPFRGKTDEDIRKKVAEGKIIFNSSDWLEVSEAGMRIVKVLTAMDPDARVSATQALQDDWFITNQRLSEVAEVLLEPTLLKNLRGFRSLNKFKRAALQVIVSLLDEAHIGRCREAFIWLDENGDGVLSINEVKDKLKQLGSTQDVEAMFKTADQDKNDSDSELQDFTYTEFLAATFDRSASCNRNVCWAAFNIMDIDGNGSISSQELCDGQVIGLLSQEECDALVSIFDKNKDGEIDFNEFCHLMQDGQGRDEGTGGLRQLPPLESKR</sequence>
<dbReference type="CDD" id="cd00051">
    <property type="entry name" value="EFh"/>
    <property type="match status" value="1"/>
</dbReference>
<gene>
    <name evidence="14" type="ORF">PCOR1329_LOCUS64620</name>
</gene>
<dbReference type="PROSITE" id="PS50222">
    <property type="entry name" value="EF_HAND_2"/>
    <property type="match status" value="2"/>
</dbReference>
<dbReference type="SUPFAM" id="SSF56112">
    <property type="entry name" value="Protein kinase-like (PK-like)"/>
    <property type="match status" value="1"/>
</dbReference>
<evidence type="ECO:0008006" key="16">
    <source>
        <dbReference type="Google" id="ProtNLM"/>
    </source>
</evidence>
<dbReference type="InterPro" id="IPR011992">
    <property type="entry name" value="EF-hand-dom_pair"/>
</dbReference>
<evidence type="ECO:0000259" key="12">
    <source>
        <dbReference type="PROSITE" id="PS50011"/>
    </source>
</evidence>
<feature type="region of interest" description="Disordered" evidence="11">
    <location>
        <begin position="457"/>
        <end position="477"/>
    </location>
</feature>
<evidence type="ECO:0000256" key="10">
    <source>
        <dbReference type="RuleBase" id="RU000304"/>
    </source>
</evidence>
<keyword evidence="6" id="KW-0106">Calcium</keyword>
<evidence type="ECO:0000256" key="9">
    <source>
        <dbReference type="PROSITE-ProRule" id="PRU10141"/>
    </source>
</evidence>
<name>A0ABN9WAM8_9DINO</name>
<feature type="binding site" evidence="9">
    <location>
        <position position="46"/>
    </location>
    <ligand>
        <name>ATP</name>
        <dbReference type="ChEBI" id="CHEBI:30616"/>
    </ligand>
</feature>
<reference evidence="14" key="1">
    <citation type="submission" date="2023-10" db="EMBL/GenBank/DDBJ databases">
        <authorList>
            <person name="Chen Y."/>
            <person name="Shah S."/>
            <person name="Dougan E. K."/>
            <person name="Thang M."/>
            <person name="Chan C."/>
        </authorList>
    </citation>
    <scope>NUCLEOTIDE SEQUENCE [LARGE SCALE GENOMIC DNA]</scope>
</reference>
<feature type="domain" description="EF-hand" evidence="13">
    <location>
        <begin position="316"/>
        <end position="351"/>
    </location>
</feature>
<feature type="domain" description="EF-hand" evidence="13">
    <location>
        <begin position="425"/>
        <end position="460"/>
    </location>
</feature>
<dbReference type="CDD" id="cd05117">
    <property type="entry name" value="STKc_CAMK"/>
    <property type="match status" value="1"/>
</dbReference>
<dbReference type="EMBL" id="CAUYUJ010018247">
    <property type="protein sequence ID" value="CAK0881917.1"/>
    <property type="molecule type" value="Genomic_DNA"/>
</dbReference>
<dbReference type="SUPFAM" id="SSF47473">
    <property type="entry name" value="EF-hand"/>
    <property type="match status" value="1"/>
</dbReference>
<dbReference type="PROSITE" id="PS50011">
    <property type="entry name" value="PROTEIN_KINASE_DOM"/>
    <property type="match status" value="1"/>
</dbReference>
<evidence type="ECO:0000256" key="7">
    <source>
        <dbReference type="ARBA" id="ARBA00022840"/>
    </source>
</evidence>
<evidence type="ECO:0000256" key="11">
    <source>
        <dbReference type="SAM" id="MobiDB-lite"/>
    </source>
</evidence>
<keyword evidence="5" id="KW-0418">Kinase</keyword>
<dbReference type="PROSITE" id="PS00107">
    <property type="entry name" value="PROTEIN_KINASE_ATP"/>
    <property type="match status" value="1"/>
</dbReference>
<dbReference type="PROSITE" id="PS00018">
    <property type="entry name" value="EF_HAND_1"/>
    <property type="match status" value="2"/>
</dbReference>